<dbReference type="InterPro" id="IPR012495">
    <property type="entry name" value="TadE-like_dom"/>
</dbReference>
<dbReference type="OrthoDB" id="6264552at2"/>
<name>A0A2N8ZD09_9VIBR</name>
<gene>
    <name evidence="3" type="ORF">VTAP4600_A1808</name>
</gene>
<keyword evidence="1" id="KW-0472">Membrane</keyword>
<sequence length="188" mass="22231">MKIAPISKQQGVFAIEFALGFIVLFMFTVLIFEVCRLTYICSVLDYASAEAARDARVQMHKNSDFEKYREKNCTDLSDPIEIQRCKHIQSFSGDQFAFYFEQFVHDNGGKLWEVFTSKKKMEIKASHYKSLDDLDQQRINTSWKQNAISEYQLTYHYTPIFFKWSFTNTDITRHVLVISEFERLDRVK</sequence>
<keyword evidence="1" id="KW-0812">Transmembrane</keyword>
<evidence type="ECO:0000259" key="2">
    <source>
        <dbReference type="Pfam" id="PF07811"/>
    </source>
</evidence>
<keyword evidence="4" id="KW-1185">Reference proteome</keyword>
<dbReference type="KEGG" id="vta:A1808"/>
<dbReference type="RefSeq" id="WP_102522397.1">
    <property type="nucleotide sequence ID" value="NZ_LT960611.1"/>
</dbReference>
<proteinExistence type="predicted"/>
<protein>
    <recommendedName>
        <fullName evidence="2">TadE-like domain-containing protein</fullName>
    </recommendedName>
</protein>
<feature type="domain" description="TadE-like" evidence="2">
    <location>
        <begin position="11"/>
        <end position="53"/>
    </location>
</feature>
<reference evidence="3 4" key="1">
    <citation type="submission" date="2017-10" db="EMBL/GenBank/DDBJ databases">
        <authorList>
            <person name="Banno H."/>
            <person name="Chua N.-H."/>
        </authorList>
    </citation>
    <scope>NUCLEOTIDE SEQUENCE [LARGE SCALE GENOMIC DNA]</scope>
    <source>
        <strain evidence="3">Vibrio tapetis CECT4600</strain>
    </source>
</reference>
<evidence type="ECO:0000256" key="1">
    <source>
        <dbReference type="SAM" id="Phobius"/>
    </source>
</evidence>
<dbReference type="AlphaFoldDB" id="A0A2N8ZD09"/>
<dbReference type="Proteomes" id="UP000235828">
    <property type="component" value="Chromosome A"/>
</dbReference>
<accession>A0A2N8ZD09</accession>
<organism evidence="3 4">
    <name type="scientific">Vibrio tapetis subsp. tapetis</name>
    <dbReference type="NCBI Taxonomy" id="1671868"/>
    <lineage>
        <taxon>Bacteria</taxon>
        <taxon>Pseudomonadati</taxon>
        <taxon>Pseudomonadota</taxon>
        <taxon>Gammaproteobacteria</taxon>
        <taxon>Vibrionales</taxon>
        <taxon>Vibrionaceae</taxon>
        <taxon>Vibrio</taxon>
    </lineage>
</organism>
<evidence type="ECO:0000313" key="3">
    <source>
        <dbReference type="EMBL" id="SON49787.1"/>
    </source>
</evidence>
<feature type="transmembrane region" description="Helical" evidence="1">
    <location>
        <begin position="12"/>
        <end position="32"/>
    </location>
</feature>
<evidence type="ECO:0000313" key="4">
    <source>
        <dbReference type="Proteomes" id="UP000235828"/>
    </source>
</evidence>
<keyword evidence="1" id="KW-1133">Transmembrane helix</keyword>
<dbReference type="Pfam" id="PF07811">
    <property type="entry name" value="TadE"/>
    <property type="match status" value="1"/>
</dbReference>
<dbReference type="EMBL" id="LT960611">
    <property type="protein sequence ID" value="SON49787.1"/>
    <property type="molecule type" value="Genomic_DNA"/>
</dbReference>